<dbReference type="SUPFAM" id="SSF89392">
    <property type="entry name" value="Prokaryotic lipoproteins and lipoprotein localization factors"/>
    <property type="match status" value="1"/>
</dbReference>
<accession>A0ABX1VD55</accession>
<keyword evidence="1 3" id="KW-0732">Signal</keyword>
<feature type="signal peptide" evidence="3">
    <location>
        <begin position="1"/>
        <end position="21"/>
    </location>
</feature>
<dbReference type="EMBL" id="WTPX01000054">
    <property type="protein sequence ID" value="NNJ25901.1"/>
    <property type="molecule type" value="Genomic_DNA"/>
</dbReference>
<sequence>MIPRPIAAAVLLFYAPLCGLAQDPAGANPSAPNPTVEAPPPEGPAAPAADASSESATRYLDEARVRLGTVQSLSAALKQTAMVGGQRFAGEGRLLLASGGRIRMELAPTSNQLGGGPALLQVCDGAIMYTRFAFADSVAVTRRNVRTVRTEAASRPSGAGLAGDLACGGLTGTLASLRTAMLWDPPQKETIADRPYVVLTGRWTTGALVVFAQKRKDRLERGETPGPLPPTGVTVYLDVDTLVPHRIRYWTQDENGPRVPTLTLDLSGIVINGALPPDAFEFAPPDGIEVEDLTEAAVVRARTAGLPKAVRSAEDGENADGDAAQNADGDSVE</sequence>
<proteinExistence type="predicted"/>
<name>A0ABX1VD55_9PLAN</name>
<comment type="caution">
    <text evidence="4">The sequence shown here is derived from an EMBL/GenBank/DDBJ whole genome shotgun (WGS) entry which is preliminary data.</text>
</comment>
<dbReference type="Gene3D" id="2.50.20.10">
    <property type="entry name" value="Lipoprotein localisation LolA/LolB/LppX"/>
    <property type="match status" value="1"/>
</dbReference>
<evidence type="ECO:0000256" key="2">
    <source>
        <dbReference type="SAM" id="MobiDB-lite"/>
    </source>
</evidence>
<dbReference type="RefSeq" id="WP_171186376.1">
    <property type="nucleotide sequence ID" value="NZ_WTPX01000054.1"/>
</dbReference>
<protein>
    <recommendedName>
        <fullName evidence="6">DUF2092 domain-containing protein</fullName>
    </recommendedName>
</protein>
<feature type="region of interest" description="Disordered" evidence="2">
    <location>
        <begin position="25"/>
        <end position="54"/>
    </location>
</feature>
<dbReference type="InterPro" id="IPR029046">
    <property type="entry name" value="LolA/LolB/LppX"/>
</dbReference>
<evidence type="ECO:0008006" key="6">
    <source>
        <dbReference type="Google" id="ProtNLM"/>
    </source>
</evidence>
<evidence type="ECO:0000313" key="4">
    <source>
        <dbReference type="EMBL" id="NNJ25901.1"/>
    </source>
</evidence>
<gene>
    <name evidence="4" type="ORF">LzC2_19770</name>
</gene>
<feature type="chain" id="PRO_5046796768" description="DUF2092 domain-containing protein" evidence="3">
    <location>
        <begin position="22"/>
        <end position="333"/>
    </location>
</feature>
<evidence type="ECO:0000313" key="5">
    <source>
        <dbReference type="Proteomes" id="UP000609651"/>
    </source>
</evidence>
<evidence type="ECO:0000256" key="1">
    <source>
        <dbReference type="ARBA" id="ARBA00022729"/>
    </source>
</evidence>
<evidence type="ECO:0000256" key="3">
    <source>
        <dbReference type="SAM" id="SignalP"/>
    </source>
</evidence>
<keyword evidence="5" id="KW-1185">Reference proteome</keyword>
<feature type="compositionally biased region" description="Low complexity" evidence="2">
    <location>
        <begin position="45"/>
        <end position="54"/>
    </location>
</feature>
<organism evidence="4 5">
    <name type="scientific">Alienimonas chondri</name>
    <dbReference type="NCBI Taxonomy" id="2681879"/>
    <lineage>
        <taxon>Bacteria</taxon>
        <taxon>Pseudomonadati</taxon>
        <taxon>Planctomycetota</taxon>
        <taxon>Planctomycetia</taxon>
        <taxon>Planctomycetales</taxon>
        <taxon>Planctomycetaceae</taxon>
        <taxon>Alienimonas</taxon>
    </lineage>
</organism>
<reference evidence="4 5" key="1">
    <citation type="journal article" date="2020" name="Syst. Appl. Microbiol.">
        <title>Alienimonas chondri sp. nov., a novel planctomycete isolated from the biofilm of the red alga Chondrus crispus.</title>
        <authorList>
            <person name="Vitorino I."/>
            <person name="Albuquerque L."/>
            <person name="Wiegand S."/>
            <person name="Kallscheuer N."/>
            <person name="da Costa M.S."/>
            <person name="Lobo-da-Cunha A."/>
            <person name="Jogler C."/>
            <person name="Lage O.M."/>
        </authorList>
    </citation>
    <scope>NUCLEOTIDE SEQUENCE [LARGE SCALE GENOMIC DNA]</scope>
    <source>
        <strain evidence="4 5">LzC2</strain>
    </source>
</reference>
<dbReference type="Proteomes" id="UP000609651">
    <property type="component" value="Unassembled WGS sequence"/>
</dbReference>
<feature type="compositionally biased region" description="Low complexity" evidence="2">
    <location>
        <begin position="321"/>
        <end position="333"/>
    </location>
</feature>
<feature type="region of interest" description="Disordered" evidence="2">
    <location>
        <begin position="307"/>
        <end position="333"/>
    </location>
</feature>